<dbReference type="GO" id="GO:0005886">
    <property type="term" value="C:plasma membrane"/>
    <property type="evidence" value="ECO:0007669"/>
    <property type="project" value="TreeGrafter"/>
</dbReference>
<name>A0A1R0FCB8_9HYPH</name>
<dbReference type="InterPro" id="IPR007401">
    <property type="entry name" value="DUF454"/>
</dbReference>
<evidence type="ECO:0000256" key="1">
    <source>
        <dbReference type="SAM" id="Phobius"/>
    </source>
</evidence>
<protein>
    <recommendedName>
        <fullName evidence="4">Inner membrane protein</fullName>
    </recommendedName>
</protein>
<accession>A0A1R0FCB8</accession>
<dbReference type="GeneID" id="92990815"/>
<feature type="transmembrane region" description="Helical" evidence="1">
    <location>
        <begin position="80"/>
        <end position="99"/>
    </location>
</feature>
<dbReference type="OrthoDB" id="9816293at2"/>
<reference evidence="2 3" key="1">
    <citation type="submission" date="2016-12" db="EMBL/GenBank/DDBJ databases">
        <title>Comparative genomics of Bartonella apis.</title>
        <authorList>
            <person name="Engel P."/>
        </authorList>
    </citation>
    <scope>NUCLEOTIDE SEQUENCE [LARGE SCALE GENOMIC DNA]</scope>
    <source>
        <strain evidence="2 3">PEB0149</strain>
    </source>
</reference>
<dbReference type="EMBL" id="LXYT01000001">
    <property type="protein sequence ID" value="OLY44562.1"/>
    <property type="molecule type" value="Genomic_DNA"/>
</dbReference>
<feature type="transmembrane region" description="Helical" evidence="1">
    <location>
        <begin position="105"/>
        <end position="123"/>
    </location>
</feature>
<keyword evidence="1" id="KW-0472">Membrane</keyword>
<dbReference type="AlphaFoldDB" id="A0A1R0FCB8"/>
<comment type="caution">
    <text evidence="2">The sequence shown here is derived from an EMBL/GenBank/DDBJ whole genome shotgun (WGS) entry which is preliminary data.</text>
</comment>
<evidence type="ECO:0008006" key="4">
    <source>
        <dbReference type="Google" id="ProtNLM"/>
    </source>
</evidence>
<dbReference type="PIRSF" id="PIRSF016789">
    <property type="entry name" value="DUF454"/>
    <property type="match status" value="1"/>
</dbReference>
<proteinExistence type="predicted"/>
<dbReference type="Proteomes" id="UP000187344">
    <property type="component" value="Unassembled WGS sequence"/>
</dbReference>
<feature type="transmembrane region" description="Helical" evidence="1">
    <location>
        <begin position="12"/>
        <end position="43"/>
    </location>
</feature>
<sequence>MKESNTPTPLRIIYLVIGCLMIVLGIVGAVLPIMPTVPFLLVASWCFARSSPRFHNWLHNHKVFGPPIKQWEEQGVISPFIKFLAVGGMAVGFCSFLLIAQPVLWLALITIAVLILISIYILTRPSR</sequence>
<keyword evidence="3" id="KW-1185">Reference proteome</keyword>
<dbReference type="PANTHER" id="PTHR35813:SF1">
    <property type="entry name" value="INNER MEMBRANE PROTEIN YBAN"/>
    <property type="match status" value="1"/>
</dbReference>
<evidence type="ECO:0000313" key="2">
    <source>
        <dbReference type="EMBL" id="OLY44562.1"/>
    </source>
</evidence>
<keyword evidence="1" id="KW-1133">Transmembrane helix</keyword>
<organism evidence="2 3">
    <name type="scientific">Bartonella apis</name>
    <dbReference type="NCBI Taxonomy" id="1686310"/>
    <lineage>
        <taxon>Bacteria</taxon>
        <taxon>Pseudomonadati</taxon>
        <taxon>Pseudomonadota</taxon>
        <taxon>Alphaproteobacteria</taxon>
        <taxon>Hyphomicrobiales</taxon>
        <taxon>Bartonellaceae</taxon>
        <taxon>Bartonella</taxon>
    </lineage>
</organism>
<dbReference type="Pfam" id="PF04304">
    <property type="entry name" value="DUF454"/>
    <property type="match status" value="1"/>
</dbReference>
<gene>
    <name evidence="2" type="ORF">PEB0149_020320</name>
</gene>
<dbReference type="PANTHER" id="PTHR35813">
    <property type="entry name" value="INNER MEMBRANE PROTEIN YBAN"/>
    <property type="match status" value="1"/>
</dbReference>
<keyword evidence="1" id="KW-0812">Transmembrane</keyword>
<dbReference type="RefSeq" id="WP_075869679.1">
    <property type="nucleotide sequence ID" value="NZ_CALYQA010000005.1"/>
</dbReference>
<evidence type="ECO:0000313" key="3">
    <source>
        <dbReference type="Proteomes" id="UP000187344"/>
    </source>
</evidence>